<gene>
    <name evidence="1" type="ORF">SI8410_06007995</name>
</gene>
<reference evidence="1" key="1">
    <citation type="submission" date="2020-02" db="EMBL/GenBank/DDBJ databases">
        <authorList>
            <person name="Scholz U."/>
            <person name="Mascher M."/>
            <person name="Fiebig A."/>
        </authorList>
    </citation>
    <scope>NUCLEOTIDE SEQUENCE</scope>
</reference>
<dbReference type="Proteomes" id="UP000663760">
    <property type="component" value="Chromosome 6"/>
</dbReference>
<evidence type="ECO:0000313" key="1">
    <source>
        <dbReference type="EMBL" id="CAA7397330.1"/>
    </source>
</evidence>
<accession>A0A7I8KHW4</accession>
<evidence type="ECO:0000313" key="2">
    <source>
        <dbReference type="Proteomes" id="UP000663760"/>
    </source>
</evidence>
<name>A0A7I8KHW4_SPIIN</name>
<keyword evidence="2" id="KW-1185">Reference proteome</keyword>
<protein>
    <submittedName>
        <fullName evidence="1">Uncharacterized protein</fullName>
    </submittedName>
</protein>
<sequence length="67" mass="8150">MEDHFPFHDWYDFKIQLSEILEHIYLKRLKLEIQSELSMSKPIGLREIMDASVQAEAHIHTLWQVWK</sequence>
<dbReference type="EMBL" id="LR746269">
    <property type="protein sequence ID" value="CAA7397330.1"/>
    <property type="molecule type" value="Genomic_DNA"/>
</dbReference>
<proteinExistence type="predicted"/>
<dbReference type="AlphaFoldDB" id="A0A7I8KHW4"/>
<organism evidence="1 2">
    <name type="scientific">Spirodela intermedia</name>
    <name type="common">Intermediate duckweed</name>
    <dbReference type="NCBI Taxonomy" id="51605"/>
    <lineage>
        <taxon>Eukaryota</taxon>
        <taxon>Viridiplantae</taxon>
        <taxon>Streptophyta</taxon>
        <taxon>Embryophyta</taxon>
        <taxon>Tracheophyta</taxon>
        <taxon>Spermatophyta</taxon>
        <taxon>Magnoliopsida</taxon>
        <taxon>Liliopsida</taxon>
        <taxon>Araceae</taxon>
        <taxon>Lemnoideae</taxon>
        <taxon>Spirodela</taxon>
    </lineage>
</organism>